<evidence type="ECO:0000313" key="3">
    <source>
        <dbReference type="Proteomes" id="UP001359559"/>
    </source>
</evidence>
<protein>
    <submittedName>
        <fullName evidence="2">Uncharacterized protein</fullName>
    </submittedName>
</protein>
<reference evidence="2 3" key="1">
    <citation type="submission" date="2024-01" db="EMBL/GenBank/DDBJ databases">
        <title>The genomes of 5 underutilized Papilionoideae crops provide insights into root nodulation and disease resistance.</title>
        <authorList>
            <person name="Yuan L."/>
        </authorList>
    </citation>
    <scope>NUCLEOTIDE SEQUENCE [LARGE SCALE GENOMIC DNA]</scope>
    <source>
        <strain evidence="2">LY-2023</strain>
        <tissue evidence="2">Leaf</tissue>
    </source>
</reference>
<organism evidence="2 3">
    <name type="scientific">Clitoria ternatea</name>
    <name type="common">Butterfly pea</name>
    <dbReference type="NCBI Taxonomy" id="43366"/>
    <lineage>
        <taxon>Eukaryota</taxon>
        <taxon>Viridiplantae</taxon>
        <taxon>Streptophyta</taxon>
        <taxon>Embryophyta</taxon>
        <taxon>Tracheophyta</taxon>
        <taxon>Spermatophyta</taxon>
        <taxon>Magnoliopsida</taxon>
        <taxon>eudicotyledons</taxon>
        <taxon>Gunneridae</taxon>
        <taxon>Pentapetalae</taxon>
        <taxon>rosids</taxon>
        <taxon>fabids</taxon>
        <taxon>Fabales</taxon>
        <taxon>Fabaceae</taxon>
        <taxon>Papilionoideae</taxon>
        <taxon>50 kb inversion clade</taxon>
        <taxon>NPAAA clade</taxon>
        <taxon>indigoferoid/millettioid clade</taxon>
        <taxon>Phaseoleae</taxon>
        <taxon>Clitoria</taxon>
    </lineage>
</organism>
<sequence length="220" mass="24175">MAKWVVLIKGDFEREKRAKEILEQICDELGSGIGEDTARGLQNAEKDSGLDVGDDVEHGGDDSDDSDLHSIELNMGNDSKAYAFENAARDYSKGFSIDKESVGRKSFSEKIHWGSICFNKGTSSSRKRDFAINIQEVSDHFDPDGSIEFFSRARLQDDKDQTQTNRSATDLQDCMSCANSFQRSGLALTLHCGSEEVGENAIAVEVDNLMQEVAGKKSGC</sequence>
<accession>A0AAN9JIJ8</accession>
<comment type="caution">
    <text evidence="2">The sequence shown here is derived from an EMBL/GenBank/DDBJ whole genome shotgun (WGS) entry which is preliminary data.</text>
</comment>
<dbReference type="Proteomes" id="UP001359559">
    <property type="component" value="Unassembled WGS sequence"/>
</dbReference>
<name>A0AAN9JIJ8_CLITE</name>
<keyword evidence="3" id="KW-1185">Reference proteome</keyword>
<gene>
    <name evidence="2" type="ORF">RJT34_10708</name>
</gene>
<proteinExistence type="predicted"/>
<evidence type="ECO:0000313" key="2">
    <source>
        <dbReference type="EMBL" id="KAK7299880.1"/>
    </source>
</evidence>
<feature type="region of interest" description="Disordered" evidence="1">
    <location>
        <begin position="45"/>
        <end position="69"/>
    </location>
</feature>
<dbReference type="AlphaFoldDB" id="A0AAN9JIJ8"/>
<evidence type="ECO:0000256" key="1">
    <source>
        <dbReference type="SAM" id="MobiDB-lite"/>
    </source>
</evidence>
<dbReference type="EMBL" id="JAYKXN010000003">
    <property type="protein sequence ID" value="KAK7299880.1"/>
    <property type="molecule type" value="Genomic_DNA"/>
</dbReference>